<feature type="region of interest" description="Disordered" evidence="1">
    <location>
        <begin position="1"/>
        <end position="92"/>
    </location>
</feature>
<name>A0AAV6U5T9_9ARAC</name>
<organism evidence="2 3">
    <name type="scientific">Oedothorax gibbosus</name>
    <dbReference type="NCBI Taxonomy" id="931172"/>
    <lineage>
        <taxon>Eukaryota</taxon>
        <taxon>Metazoa</taxon>
        <taxon>Ecdysozoa</taxon>
        <taxon>Arthropoda</taxon>
        <taxon>Chelicerata</taxon>
        <taxon>Arachnida</taxon>
        <taxon>Araneae</taxon>
        <taxon>Araneomorphae</taxon>
        <taxon>Entelegynae</taxon>
        <taxon>Araneoidea</taxon>
        <taxon>Linyphiidae</taxon>
        <taxon>Erigoninae</taxon>
        <taxon>Oedothorax</taxon>
    </lineage>
</organism>
<evidence type="ECO:0000256" key="1">
    <source>
        <dbReference type="SAM" id="MobiDB-lite"/>
    </source>
</evidence>
<feature type="compositionally biased region" description="Low complexity" evidence="1">
    <location>
        <begin position="54"/>
        <end position="70"/>
    </location>
</feature>
<reference evidence="2 3" key="1">
    <citation type="journal article" date="2022" name="Nat. Ecol. Evol.">
        <title>A masculinizing supergene underlies an exaggerated male reproductive morph in a spider.</title>
        <authorList>
            <person name="Hendrickx F."/>
            <person name="De Corte Z."/>
            <person name="Sonet G."/>
            <person name="Van Belleghem S.M."/>
            <person name="Kostlbacher S."/>
            <person name="Vangestel C."/>
        </authorList>
    </citation>
    <scope>NUCLEOTIDE SEQUENCE [LARGE SCALE GENOMIC DNA]</scope>
    <source>
        <strain evidence="2">W744_W776</strain>
    </source>
</reference>
<evidence type="ECO:0000313" key="2">
    <source>
        <dbReference type="EMBL" id="KAG8179301.1"/>
    </source>
</evidence>
<accession>A0AAV6U5T9</accession>
<keyword evidence="3" id="KW-1185">Reference proteome</keyword>
<protein>
    <submittedName>
        <fullName evidence="2">Uncharacterized protein</fullName>
    </submittedName>
</protein>
<proteinExistence type="predicted"/>
<feature type="compositionally biased region" description="Polar residues" evidence="1">
    <location>
        <begin position="82"/>
        <end position="92"/>
    </location>
</feature>
<dbReference type="EMBL" id="JAFNEN010000639">
    <property type="protein sequence ID" value="KAG8179301.1"/>
    <property type="molecule type" value="Genomic_DNA"/>
</dbReference>
<evidence type="ECO:0000313" key="3">
    <source>
        <dbReference type="Proteomes" id="UP000827092"/>
    </source>
</evidence>
<dbReference type="Proteomes" id="UP000827092">
    <property type="component" value="Unassembled WGS sequence"/>
</dbReference>
<gene>
    <name evidence="2" type="ORF">JTE90_024149</name>
</gene>
<sequence>MEISKHIKTMRSVSSPPGIPPSPSEPTKTPVTKHFQPTDHNFQSKDCRRRHTTVLVPSSSFLSDVSSSPISPVPPDFRQEDGSVSSVFFSGE</sequence>
<dbReference type="AlphaFoldDB" id="A0AAV6U5T9"/>
<comment type="caution">
    <text evidence="2">The sequence shown here is derived from an EMBL/GenBank/DDBJ whole genome shotgun (WGS) entry which is preliminary data.</text>
</comment>